<proteinExistence type="inferred from homology"/>
<keyword evidence="5 7" id="KW-1133">Transmembrane helix</keyword>
<gene>
    <name evidence="8" type="ORF">FRACA_10073</name>
</gene>
<feature type="transmembrane region" description="Helical" evidence="7">
    <location>
        <begin position="107"/>
        <end position="128"/>
    </location>
</feature>
<dbReference type="EMBL" id="FZMO01000001">
    <property type="protein sequence ID" value="SNQ45314.1"/>
    <property type="molecule type" value="Genomic_DNA"/>
</dbReference>
<dbReference type="PANTHER" id="PTHR33452">
    <property type="entry name" value="OXIDOREDUCTASE CATD-RELATED"/>
    <property type="match status" value="1"/>
</dbReference>
<accession>A0A2I2KI29</accession>
<dbReference type="Proteomes" id="UP000234331">
    <property type="component" value="Unassembled WGS sequence"/>
</dbReference>
<evidence type="ECO:0000256" key="4">
    <source>
        <dbReference type="ARBA" id="ARBA00022692"/>
    </source>
</evidence>
<keyword evidence="6 7" id="KW-0472">Membrane</keyword>
<evidence type="ECO:0000256" key="7">
    <source>
        <dbReference type="SAM" id="Phobius"/>
    </source>
</evidence>
<name>A0A2I2KI29_9ACTN</name>
<keyword evidence="9" id="KW-1185">Reference proteome</keyword>
<dbReference type="OrthoDB" id="346004at2"/>
<keyword evidence="4 7" id="KW-0812">Transmembrane</keyword>
<reference evidence="8 9" key="1">
    <citation type="submission" date="2017-06" db="EMBL/GenBank/DDBJ databases">
        <authorList>
            <person name="Kim H.J."/>
            <person name="Triplett B.A."/>
        </authorList>
    </citation>
    <scope>NUCLEOTIDE SEQUENCE [LARGE SCALE GENOMIC DNA]</scope>
    <source>
        <strain evidence="8">FRACA_ARgP5</strain>
    </source>
</reference>
<dbReference type="InterPro" id="IPR051907">
    <property type="entry name" value="DoxX-like_oxidoreductase"/>
</dbReference>
<evidence type="ECO:0000256" key="3">
    <source>
        <dbReference type="ARBA" id="ARBA00022475"/>
    </source>
</evidence>
<dbReference type="InterPro" id="IPR032808">
    <property type="entry name" value="DoxX"/>
</dbReference>
<evidence type="ECO:0000313" key="8">
    <source>
        <dbReference type="EMBL" id="SNQ45314.1"/>
    </source>
</evidence>
<dbReference type="Pfam" id="PF07681">
    <property type="entry name" value="DoxX"/>
    <property type="match status" value="1"/>
</dbReference>
<evidence type="ECO:0000256" key="5">
    <source>
        <dbReference type="ARBA" id="ARBA00022989"/>
    </source>
</evidence>
<evidence type="ECO:0000256" key="1">
    <source>
        <dbReference type="ARBA" id="ARBA00004651"/>
    </source>
</evidence>
<comment type="subcellular location">
    <subcellularLocation>
        <location evidence="1">Cell membrane</location>
        <topology evidence="1">Multi-pass membrane protein</topology>
    </subcellularLocation>
</comment>
<evidence type="ECO:0000256" key="2">
    <source>
        <dbReference type="ARBA" id="ARBA00006679"/>
    </source>
</evidence>
<protein>
    <submittedName>
        <fullName evidence="8">DoxX family protein</fullName>
    </submittedName>
</protein>
<keyword evidence="3" id="KW-1003">Cell membrane</keyword>
<feature type="transmembrane region" description="Helical" evidence="7">
    <location>
        <begin position="60"/>
        <end position="86"/>
    </location>
</feature>
<dbReference type="RefSeq" id="WP_101829517.1">
    <property type="nucleotide sequence ID" value="NZ_FZMO01000001.1"/>
</dbReference>
<comment type="similarity">
    <text evidence="2">Belongs to the DoxX family.</text>
</comment>
<dbReference type="GO" id="GO:0005886">
    <property type="term" value="C:plasma membrane"/>
    <property type="evidence" value="ECO:0007669"/>
    <property type="project" value="UniProtKB-SubCell"/>
</dbReference>
<dbReference type="PANTHER" id="PTHR33452:SF1">
    <property type="entry name" value="INNER MEMBRANE PROTEIN YPHA-RELATED"/>
    <property type="match status" value="1"/>
</dbReference>
<evidence type="ECO:0000313" key="9">
    <source>
        <dbReference type="Proteomes" id="UP000234331"/>
    </source>
</evidence>
<feature type="transmembrane region" description="Helical" evidence="7">
    <location>
        <begin position="140"/>
        <end position="163"/>
    </location>
</feature>
<evidence type="ECO:0000256" key="6">
    <source>
        <dbReference type="ARBA" id="ARBA00023136"/>
    </source>
</evidence>
<dbReference type="AlphaFoldDB" id="A0A2I2KI29"/>
<sequence>MTAADTADLVLRVVVGLTIVAHGYNHIFGPGGVQGTAGWFASMGLKPGIMHAWASGLIELVAGMGLAVGLFTPFSAGAIIGIMVVAGMTAHRKNGFFIFKPGQGYEYVLMIAVVCLAIATFGPGRASVDHSLTIDDNLDGWLGGLIALVLSVVGSAGLLVTFWRPEPPRPATMATQDVQAKQDAQ</sequence>
<organism evidence="8 9">
    <name type="scientific">Frankia canadensis</name>
    <dbReference type="NCBI Taxonomy" id="1836972"/>
    <lineage>
        <taxon>Bacteria</taxon>
        <taxon>Bacillati</taxon>
        <taxon>Actinomycetota</taxon>
        <taxon>Actinomycetes</taxon>
        <taxon>Frankiales</taxon>
        <taxon>Frankiaceae</taxon>
        <taxon>Frankia</taxon>
    </lineage>
</organism>